<evidence type="ECO:0000313" key="1">
    <source>
        <dbReference type="EMBL" id="UVI40015.1"/>
    </source>
</evidence>
<name>A0ABY5T0A8_9SPHN</name>
<organism evidence="1 2">
    <name type="scientific">Qipengyuania spongiae</name>
    <dbReference type="NCBI Taxonomy" id="2909673"/>
    <lineage>
        <taxon>Bacteria</taxon>
        <taxon>Pseudomonadati</taxon>
        <taxon>Pseudomonadota</taxon>
        <taxon>Alphaproteobacteria</taxon>
        <taxon>Sphingomonadales</taxon>
        <taxon>Erythrobacteraceae</taxon>
        <taxon>Qipengyuania</taxon>
    </lineage>
</organism>
<protein>
    <submittedName>
        <fullName evidence="1">ATP-binding protein</fullName>
    </submittedName>
</protein>
<gene>
    <name evidence="1" type="ORF">L1F33_03390</name>
</gene>
<dbReference type="GO" id="GO:0005524">
    <property type="term" value="F:ATP binding"/>
    <property type="evidence" value="ECO:0007669"/>
    <property type="project" value="UniProtKB-KW"/>
</dbReference>
<accession>A0ABY5T0A8</accession>
<dbReference type="EMBL" id="CP092471">
    <property type="protein sequence ID" value="UVI40015.1"/>
    <property type="molecule type" value="Genomic_DNA"/>
</dbReference>
<dbReference type="InterPro" id="IPR011856">
    <property type="entry name" value="tRNA_endonuc-like_dom_sf"/>
</dbReference>
<keyword evidence="1" id="KW-0067">ATP-binding</keyword>
<proteinExistence type="predicted"/>
<dbReference type="Gene3D" id="3.30.565.10">
    <property type="entry name" value="Histidine kinase-like ATPase, C-terminal domain"/>
    <property type="match status" value="1"/>
</dbReference>
<dbReference type="Proteomes" id="UP001065265">
    <property type="component" value="Chromosome"/>
</dbReference>
<dbReference type="Pfam" id="PF13589">
    <property type="entry name" value="HATPase_c_3"/>
    <property type="match status" value="1"/>
</dbReference>
<keyword evidence="2" id="KW-1185">Reference proteome</keyword>
<sequence>MSFQLTISLNTLEHLGINLYSNMAAVLSEIVANAYDADATRVRIEWDQSNDRIVIEDDGSGMTEREVNDRFLTVGYRRRAGQPGLTPKFERKPMGRKGIGKLSLFSIADTVIVETRKDGESSAFRMNLPDIRHKIEDEQAEDTTYEPEPVSTDDIDFEHGTRITLTNLRRKQTVATPRALRRRVARRFQVIGSDQFKVFIDDVEVTVSDRDYYDKLQYLWTYGEQDDAVSLATNVEEHEERDPKIAPGGVALRGWIGTVKESGQLKDDEEGDNLNRIAIFVRGKMAQEDVLDAFTERGVYASYLIGEVYVDGLDQWTGDDDRDDDAATSSRQSLVEGDPRFVELKEFLAEELKHIQSVWQNWRVESGARKAQEIPEVAAWIAALQPKTRARAKKWIGKLNRISPGNVEEKSLIKQAVLAFEFHRLNENLETLESVEDEGVPTLLELFGEVDGLEASLYGQIVRSRIQVIRTLEEKVDQNALEKVIQEYLFDHLWLIDPAWERADNTEFMERRVDKLFDEIDATLTDEQKAARIDIGYRKTAGRHVIIEMKRPNVGTHTDDLSKQIRKYRTGLKQILKDTDRENEPIEILVLLGKPPSDWSDIGGQEQSEEQLWTQKARVLFYDKLMDQAHRIYEEWLKGRAQVDKLQTLMSAIDDFAPEEDS</sequence>
<dbReference type="SUPFAM" id="SSF55874">
    <property type="entry name" value="ATPase domain of HSP90 chaperone/DNA topoisomerase II/histidine kinase"/>
    <property type="match status" value="1"/>
</dbReference>
<keyword evidence="1" id="KW-0547">Nucleotide-binding</keyword>
<evidence type="ECO:0000313" key="2">
    <source>
        <dbReference type="Proteomes" id="UP001065265"/>
    </source>
</evidence>
<dbReference type="InterPro" id="IPR036890">
    <property type="entry name" value="HATPase_C_sf"/>
</dbReference>
<dbReference type="RefSeq" id="WP_265559908.1">
    <property type="nucleotide sequence ID" value="NZ_CP092471.1"/>
</dbReference>
<reference evidence="1" key="1">
    <citation type="submission" date="2022-02" db="EMBL/GenBank/DDBJ databases">
        <title>Qipengyuania spongiae sp. nov., isolated from marine sponge.</title>
        <authorList>
            <person name="Li Z."/>
            <person name="Zhang M."/>
        </authorList>
    </citation>
    <scope>NUCLEOTIDE SEQUENCE</scope>
    <source>
        <strain evidence="1">PHS-Z21</strain>
    </source>
</reference>
<dbReference type="Gene3D" id="3.40.1350.10">
    <property type="match status" value="1"/>
</dbReference>